<feature type="chain" id="PRO_5040324292" description="RlpA-like protein double-psi beta-barrel domain-containing protein" evidence="2">
    <location>
        <begin position="22"/>
        <end position="177"/>
    </location>
</feature>
<dbReference type="PANTHER" id="PTHR31836">
    <property type="match status" value="1"/>
</dbReference>
<feature type="domain" description="RlpA-like protein double-psi beta-barrel" evidence="3">
    <location>
        <begin position="124"/>
        <end position="173"/>
    </location>
</feature>
<evidence type="ECO:0000256" key="1">
    <source>
        <dbReference type="ARBA" id="ARBA00022729"/>
    </source>
</evidence>
<evidence type="ECO:0000313" key="4">
    <source>
        <dbReference type="EMBL" id="KAG0328438.1"/>
    </source>
</evidence>
<comment type="caution">
    <text evidence="4">The sequence shown here is derived from an EMBL/GenBank/DDBJ whole genome shotgun (WGS) entry which is preliminary data.</text>
</comment>
<dbReference type="InterPro" id="IPR036908">
    <property type="entry name" value="RlpA-like_sf"/>
</dbReference>
<feature type="signal peptide" evidence="2">
    <location>
        <begin position="1"/>
        <end position="21"/>
    </location>
</feature>
<organism evidence="4 5">
    <name type="scientific">Dissophora globulifera</name>
    <dbReference type="NCBI Taxonomy" id="979702"/>
    <lineage>
        <taxon>Eukaryota</taxon>
        <taxon>Fungi</taxon>
        <taxon>Fungi incertae sedis</taxon>
        <taxon>Mucoromycota</taxon>
        <taxon>Mortierellomycotina</taxon>
        <taxon>Mortierellomycetes</taxon>
        <taxon>Mortierellales</taxon>
        <taxon>Mortierellaceae</taxon>
        <taxon>Dissophora</taxon>
    </lineage>
</organism>
<proteinExistence type="predicted"/>
<dbReference type="SUPFAM" id="SSF50685">
    <property type="entry name" value="Barwin-like endoglucanases"/>
    <property type="match status" value="1"/>
</dbReference>
<dbReference type="Proteomes" id="UP000738325">
    <property type="component" value="Unassembled WGS sequence"/>
</dbReference>
<evidence type="ECO:0000256" key="2">
    <source>
        <dbReference type="SAM" id="SignalP"/>
    </source>
</evidence>
<keyword evidence="1 2" id="KW-0732">Signal</keyword>
<dbReference type="OrthoDB" id="406505at2759"/>
<evidence type="ECO:0000313" key="5">
    <source>
        <dbReference type="Proteomes" id="UP000738325"/>
    </source>
</evidence>
<dbReference type="PANTHER" id="PTHR31836:SF28">
    <property type="entry name" value="SRCR DOMAIN-CONTAINING PROTEIN-RELATED"/>
    <property type="match status" value="1"/>
</dbReference>
<accession>A0A9P6RVA7</accession>
<name>A0A9P6RVA7_9FUNG</name>
<protein>
    <recommendedName>
        <fullName evidence="3">RlpA-like protein double-psi beta-barrel domain-containing protein</fullName>
    </recommendedName>
</protein>
<dbReference type="AlphaFoldDB" id="A0A9P6RVA7"/>
<sequence length="177" mass="18262">MTKFASIAIIAVAALASFTSGAPVVTAPAVVIPFDPSIVLPTDPINIPTATAVDEAEPTVSIAARADDPFSSAVTSTGRATWFVGTYGACNINWDGNTQPIVALNAWQMGPESWGNPVCGRKVHITNTANGKSVVATIVDKCPGDECAWGSLDLSPAAFNAIGNQAQGVLSISWNYV</sequence>
<dbReference type="InterPro" id="IPR009009">
    <property type="entry name" value="RlpA-like_DPBB"/>
</dbReference>
<dbReference type="EMBL" id="JAAAIP010000034">
    <property type="protein sequence ID" value="KAG0328438.1"/>
    <property type="molecule type" value="Genomic_DNA"/>
</dbReference>
<dbReference type="InterPro" id="IPR051477">
    <property type="entry name" value="Expansin_CellWall"/>
</dbReference>
<evidence type="ECO:0000259" key="3">
    <source>
        <dbReference type="Pfam" id="PF03330"/>
    </source>
</evidence>
<dbReference type="Pfam" id="PF03330">
    <property type="entry name" value="DPBB_1"/>
    <property type="match status" value="1"/>
</dbReference>
<dbReference type="CDD" id="cd22191">
    <property type="entry name" value="DPBB_RlpA_EXP_N-like"/>
    <property type="match status" value="1"/>
</dbReference>
<dbReference type="Gene3D" id="2.40.40.10">
    <property type="entry name" value="RlpA-like domain"/>
    <property type="match status" value="1"/>
</dbReference>
<keyword evidence="5" id="KW-1185">Reference proteome</keyword>
<reference evidence="4" key="1">
    <citation type="journal article" date="2020" name="Fungal Divers.">
        <title>Resolving the Mortierellaceae phylogeny through synthesis of multi-gene phylogenetics and phylogenomics.</title>
        <authorList>
            <person name="Vandepol N."/>
            <person name="Liber J."/>
            <person name="Desiro A."/>
            <person name="Na H."/>
            <person name="Kennedy M."/>
            <person name="Barry K."/>
            <person name="Grigoriev I.V."/>
            <person name="Miller A.N."/>
            <person name="O'Donnell K."/>
            <person name="Stajich J.E."/>
            <person name="Bonito G."/>
        </authorList>
    </citation>
    <scope>NUCLEOTIDE SEQUENCE</scope>
    <source>
        <strain evidence="4">REB-010B</strain>
    </source>
</reference>
<gene>
    <name evidence="4" type="ORF">BGZ99_005303</name>
</gene>